<dbReference type="GO" id="GO:0008654">
    <property type="term" value="P:phospholipid biosynthetic process"/>
    <property type="evidence" value="ECO:0007669"/>
    <property type="project" value="InterPro"/>
</dbReference>
<dbReference type="eggNOG" id="KOG2419">
    <property type="taxonomic scope" value="Eukaryota"/>
</dbReference>
<dbReference type="AlphaFoldDB" id="A0A098DIG7"/>
<keyword evidence="3" id="KW-0812">Transmembrane</keyword>
<keyword evidence="3" id="KW-0472">Membrane</keyword>
<dbReference type="GO" id="GO:0004609">
    <property type="term" value="F:phosphatidylserine decarboxylase activity"/>
    <property type="evidence" value="ECO:0007669"/>
    <property type="project" value="InterPro"/>
</dbReference>
<protein>
    <submittedName>
        <fullName evidence="4">Chromosome 2, complete genome</fullName>
    </submittedName>
</protein>
<keyword evidence="1" id="KW-0210">Decarboxylase</keyword>
<dbReference type="Proteomes" id="UP000070720">
    <property type="component" value="Chromosome 2"/>
</dbReference>
<gene>
    <name evidence="4" type="ORF">FGRAMPH1_01T13911</name>
</gene>
<dbReference type="Pfam" id="PF02666">
    <property type="entry name" value="PS_Dcarbxylase"/>
    <property type="match status" value="1"/>
</dbReference>
<accession>A0A098DIG7</accession>
<feature type="transmembrane region" description="Helical" evidence="3">
    <location>
        <begin position="48"/>
        <end position="70"/>
    </location>
</feature>
<proteinExistence type="predicted"/>
<sequence length="249" mass="28471">MREVYELMRRGEWYVAYSESQTTIDNHNTPTPQHHNNILFLQLQLLNYTWAAIIMVKIHFEALLTVFLHLHCRGRLQYHGRFFPNLSANRHVYLTGLKGHQIHPVLYPQYPITHLPYQHFATMAQILETLAPEAEEPLFPIDETTELIWPTMFSGQAILWTCQLTCILPVLGLVAVLPIGMAQVSSVKMTTQVGDKVKKGDEIFYFQFGGSDVICVFQPKADLKVDHFVASPDGTYSRYGTVLARAPKK</sequence>
<evidence type="ECO:0000313" key="5">
    <source>
        <dbReference type="EnsemblFungi" id="CEF78758"/>
    </source>
</evidence>
<reference evidence="5" key="4">
    <citation type="submission" date="2017-01" db="UniProtKB">
        <authorList>
            <consortium name="EnsemblFungi"/>
        </authorList>
    </citation>
    <scope>IDENTIFICATION</scope>
    <source>
        <strain evidence="5">PH-1 / ATCC MYA-4620 / FGSC 9075 / NRRL 31084</strain>
    </source>
</reference>
<evidence type="ECO:0000256" key="2">
    <source>
        <dbReference type="ARBA" id="ARBA00023239"/>
    </source>
</evidence>
<reference evidence="4 6" key="3">
    <citation type="journal article" date="2015" name="BMC Genomics">
        <title>The completed genome sequence of the pathogenic ascomycete fungus Fusarium graminearum.</title>
        <authorList>
            <person name="King R."/>
            <person name="Urban M."/>
            <person name="Hammond-Kosack M.C."/>
            <person name="Hassani-Pak K."/>
            <person name="Hammond-Kosack K.E."/>
        </authorList>
    </citation>
    <scope>NUCLEOTIDE SEQUENCE [LARGE SCALE GENOMIC DNA]</scope>
    <source>
        <strain evidence="6">ATCC MYA-4620 / CBS 123657 / FGSC 9075 / NRRL 31084 / PH-1</strain>
        <strain evidence="4">PH-1</strain>
    </source>
</reference>
<dbReference type="InterPro" id="IPR003817">
    <property type="entry name" value="PS_Dcarbxylase"/>
</dbReference>
<accession>A0A0E0S5I3</accession>
<evidence type="ECO:0000313" key="6">
    <source>
        <dbReference type="Proteomes" id="UP000070720"/>
    </source>
</evidence>
<evidence type="ECO:0000256" key="1">
    <source>
        <dbReference type="ARBA" id="ARBA00022793"/>
    </source>
</evidence>
<dbReference type="STRING" id="229533.A0A098DIG7"/>
<keyword evidence="2" id="KW-0456">Lyase</keyword>
<dbReference type="InParanoid" id="A0A098DIG7"/>
<keyword evidence="6" id="KW-1185">Reference proteome</keyword>
<dbReference type="PANTHER" id="PTHR10067:SF13">
    <property type="entry name" value="PHOSPHATIDYLSERINE DECARBOXYLASE"/>
    <property type="match status" value="1"/>
</dbReference>
<keyword evidence="3" id="KW-1133">Transmembrane helix</keyword>
<name>A0A098DIG7_GIBZE</name>
<dbReference type="EnsemblFungi" id="CEF78758">
    <property type="protein sequence ID" value="CEF78758"/>
    <property type="gene ID" value="FGRRES_12362_M"/>
</dbReference>
<feature type="transmembrane region" description="Helical" evidence="3">
    <location>
        <begin position="157"/>
        <end position="181"/>
    </location>
</feature>
<reference evidence="5 6" key="1">
    <citation type="journal article" date="2007" name="Science">
        <title>The Fusarium graminearum genome reveals a link between localized polymorphism and pathogen specialization.</title>
        <authorList>
            <person name="Cuomo C.A."/>
            <person name="Gueldener U."/>
            <person name="Xu J.-R."/>
            <person name="Trail F."/>
            <person name="Turgeon B.G."/>
            <person name="Di Pietro A."/>
            <person name="Walton J.D."/>
            <person name="Ma L.-J."/>
            <person name="Baker S.E."/>
            <person name="Rep M."/>
            <person name="Adam G."/>
            <person name="Antoniw J."/>
            <person name="Baldwin T."/>
            <person name="Calvo S.E."/>
            <person name="Chang Y.-L."/>
            <person name="DeCaprio D."/>
            <person name="Gale L.R."/>
            <person name="Gnerre S."/>
            <person name="Goswami R.S."/>
            <person name="Hammond-Kosack K."/>
            <person name="Harris L.J."/>
            <person name="Hilburn K."/>
            <person name="Kennell J.C."/>
            <person name="Kroken S."/>
            <person name="Magnuson J.K."/>
            <person name="Mannhaupt G."/>
            <person name="Mauceli E.W."/>
            <person name="Mewes H.-W."/>
            <person name="Mitterbauer R."/>
            <person name="Muehlbauer G."/>
            <person name="Muensterkoetter M."/>
            <person name="Nelson D."/>
            <person name="O'Donnell K."/>
            <person name="Ouellet T."/>
            <person name="Qi W."/>
            <person name="Quesneville H."/>
            <person name="Roncero M.I.G."/>
            <person name="Seong K.-Y."/>
            <person name="Tetko I.V."/>
            <person name="Urban M."/>
            <person name="Waalwijk C."/>
            <person name="Ward T.J."/>
            <person name="Yao J."/>
            <person name="Birren B.W."/>
            <person name="Kistler H.C."/>
        </authorList>
    </citation>
    <scope>NUCLEOTIDE SEQUENCE [LARGE SCALE GENOMIC DNA]</scope>
    <source>
        <strain evidence="6">ATCC MYA-4620 / CBS 123657 / FGSC 9075 / NRRL 31084 / PH-1</strain>
        <strain evidence="5">PH-1 / ATCC MYA-4620 / FGSC 9075 / NRRL 31084</strain>
    </source>
</reference>
<dbReference type="EMBL" id="HG970333">
    <property type="protein sequence ID" value="CEF78758.1"/>
    <property type="molecule type" value="Genomic_DNA"/>
</dbReference>
<reference evidence="5 6" key="2">
    <citation type="journal article" date="2010" name="Nature">
        <title>Comparative genomics reveals mobile pathogenicity chromosomes in Fusarium.</title>
        <authorList>
            <person name="Ma L.J."/>
            <person name="van der Does H.C."/>
            <person name="Borkovich K.A."/>
            <person name="Coleman J.J."/>
            <person name="Daboussi M.J."/>
            <person name="Di Pietro A."/>
            <person name="Dufresne M."/>
            <person name="Freitag M."/>
            <person name="Grabherr M."/>
            <person name="Henrissat B."/>
            <person name="Houterman P.M."/>
            <person name="Kang S."/>
            <person name="Shim W.B."/>
            <person name="Woloshuk C."/>
            <person name="Xie X."/>
            <person name="Xu J.R."/>
            <person name="Antoniw J."/>
            <person name="Baker S.E."/>
            <person name="Bluhm B.H."/>
            <person name="Breakspear A."/>
            <person name="Brown D.W."/>
            <person name="Butchko R.A."/>
            <person name="Chapman S."/>
            <person name="Coulson R."/>
            <person name="Coutinho P.M."/>
            <person name="Danchin E.G."/>
            <person name="Diener A."/>
            <person name="Gale L.R."/>
            <person name="Gardiner D.M."/>
            <person name="Goff S."/>
            <person name="Hammond-Kosack K.E."/>
            <person name="Hilburn K."/>
            <person name="Hua-Van A."/>
            <person name="Jonkers W."/>
            <person name="Kazan K."/>
            <person name="Kodira C.D."/>
            <person name="Koehrsen M."/>
            <person name="Kumar L."/>
            <person name="Lee Y.H."/>
            <person name="Li L."/>
            <person name="Manners J.M."/>
            <person name="Miranda-Saavedra D."/>
            <person name="Mukherjee M."/>
            <person name="Park G."/>
            <person name="Park J."/>
            <person name="Park S.Y."/>
            <person name="Proctor R.H."/>
            <person name="Regev A."/>
            <person name="Ruiz-Roldan M.C."/>
            <person name="Sain D."/>
            <person name="Sakthikumar S."/>
            <person name="Sykes S."/>
            <person name="Schwartz D.C."/>
            <person name="Turgeon B.G."/>
            <person name="Wapinski I."/>
            <person name="Yoder O."/>
            <person name="Young S."/>
            <person name="Zeng Q."/>
            <person name="Zhou S."/>
            <person name="Galagan J."/>
            <person name="Cuomo C.A."/>
            <person name="Kistler H.C."/>
            <person name="Rep M."/>
        </authorList>
    </citation>
    <scope>GENOME REANNOTATION</scope>
    <source>
        <strain evidence="6">ATCC MYA-4620 / CBS 123657 / FGSC 9075 / NRRL 31084 / PH-1</strain>
        <strain evidence="5">PH-1 / ATCC MYA-4620 / FGSC 9075 / NRRL 31084</strain>
    </source>
</reference>
<organism evidence="4 6">
    <name type="scientific">Gibberella zeae (strain ATCC MYA-4620 / CBS 123657 / FGSC 9075 / NRRL 31084 / PH-1)</name>
    <name type="common">Wheat head blight fungus</name>
    <name type="synonym">Fusarium graminearum</name>
    <dbReference type="NCBI Taxonomy" id="229533"/>
    <lineage>
        <taxon>Eukaryota</taxon>
        <taxon>Fungi</taxon>
        <taxon>Dikarya</taxon>
        <taxon>Ascomycota</taxon>
        <taxon>Pezizomycotina</taxon>
        <taxon>Sordariomycetes</taxon>
        <taxon>Hypocreomycetidae</taxon>
        <taxon>Hypocreales</taxon>
        <taxon>Nectriaceae</taxon>
        <taxon>Fusarium</taxon>
    </lineage>
</organism>
<evidence type="ECO:0000313" key="4">
    <source>
        <dbReference type="EMBL" id="CEF78758.1"/>
    </source>
</evidence>
<evidence type="ECO:0000256" key="3">
    <source>
        <dbReference type="SAM" id="Phobius"/>
    </source>
</evidence>
<dbReference type="PANTHER" id="PTHR10067">
    <property type="entry name" value="PHOSPHATIDYLSERINE DECARBOXYLASE"/>
    <property type="match status" value="1"/>
</dbReference>
<dbReference type="VEuPathDB" id="FungiDB:FGRAMPH1_01G13911"/>